<dbReference type="AlphaFoldDB" id="A0AAE1DEC2"/>
<dbReference type="EMBL" id="JAWDGP010004155">
    <property type="protein sequence ID" value="KAK3767372.1"/>
    <property type="molecule type" value="Genomic_DNA"/>
</dbReference>
<keyword evidence="3" id="KW-1185">Reference proteome</keyword>
<evidence type="ECO:0000313" key="3">
    <source>
        <dbReference type="Proteomes" id="UP001283361"/>
    </source>
</evidence>
<name>A0AAE1DEC2_9GAST</name>
<protein>
    <submittedName>
        <fullName evidence="2">Uncharacterized protein</fullName>
    </submittedName>
</protein>
<reference evidence="2" key="1">
    <citation type="journal article" date="2023" name="G3 (Bethesda)">
        <title>A reference genome for the long-term kleptoplast-retaining sea slug Elysia crispata morphotype clarki.</title>
        <authorList>
            <person name="Eastman K.E."/>
            <person name="Pendleton A.L."/>
            <person name="Shaikh M.A."/>
            <person name="Suttiyut T."/>
            <person name="Ogas R."/>
            <person name="Tomko P."/>
            <person name="Gavelis G."/>
            <person name="Widhalm J.R."/>
            <person name="Wisecaver J.H."/>
        </authorList>
    </citation>
    <scope>NUCLEOTIDE SEQUENCE</scope>
    <source>
        <strain evidence="2">ECLA1</strain>
    </source>
</reference>
<proteinExistence type="predicted"/>
<evidence type="ECO:0000313" key="2">
    <source>
        <dbReference type="EMBL" id="KAK3767372.1"/>
    </source>
</evidence>
<sequence length="97" mass="10429">MGKFRSTPCSPVDPLGNWTVPQEPFLPGSESSTVSRDAKVRRTPVSVERPVSSQVFLTSMIGFVETMAGCGRADGSLTGRSGRVSIFCCFLTNSLVR</sequence>
<comment type="caution">
    <text evidence="2">The sequence shown here is derived from an EMBL/GenBank/DDBJ whole genome shotgun (WGS) entry which is preliminary data.</text>
</comment>
<gene>
    <name evidence="2" type="ORF">RRG08_039188</name>
</gene>
<accession>A0AAE1DEC2</accession>
<evidence type="ECO:0000256" key="1">
    <source>
        <dbReference type="SAM" id="MobiDB-lite"/>
    </source>
</evidence>
<dbReference type="Proteomes" id="UP001283361">
    <property type="component" value="Unassembled WGS sequence"/>
</dbReference>
<feature type="region of interest" description="Disordered" evidence="1">
    <location>
        <begin position="1"/>
        <end position="42"/>
    </location>
</feature>
<organism evidence="2 3">
    <name type="scientific">Elysia crispata</name>
    <name type="common">lettuce slug</name>
    <dbReference type="NCBI Taxonomy" id="231223"/>
    <lineage>
        <taxon>Eukaryota</taxon>
        <taxon>Metazoa</taxon>
        <taxon>Spiralia</taxon>
        <taxon>Lophotrochozoa</taxon>
        <taxon>Mollusca</taxon>
        <taxon>Gastropoda</taxon>
        <taxon>Heterobranchia</taxon>
        <taxon>Euthyneura</taxon>
        <taxon>Panpulmonata</taxon>
        <taxon>Sacoglossa</taxon>
        <taxon>Placobranchoidea</taxon>
        <taxon>Plakobranchidae</taxon>
        <taxon>Elysia</taxon>
    </lineage>
</organism>